<accession>A0A3F3QKG0</accession>
<protein>
    <submittedName>
        <fullName evidence="1">Uncharacterized protein</fullName>
    </submittedName>
</protein>
<evidence type="ECO:0000313" key="1">
    <source>
        <dbReference type="EMBL" id="RDH39738.1"/>
    </source>
</evidence>
<keyword evidence="2" id="KW-1185">Reference proteome</keyword>
<reference evidence="1 2" key="1">
    <citation type="submission" date="2018-07" db="EMBL/GenBank/DDBJ databases">
        <title>The genomes of Aspergillus section Nigri reveals drivers in fungal speciation.</title>
        <authorList>
            <consortium name="DOE Joint Genome Institute"/>
            <person name="Vesth T.C."/>
            <person name="Nybo J."/>
            <person name="Theobald S."/>
            <person name="Brandl J."/>
            <person name="Frisvad J.C."/>
            <person name="Nielsen K.F."/>
            <person name="Lyhne E.K."/>
            <person name="Kogle M.E."/>
            <person name="Kuo A."/>
            <person name="Riley R."/>
            <person name="Clum A."/>
            <person name="Nolan M."/>
            <person name="Lipzen A."/>
            <person name="Salamov A."/>
            <person name="Henrissat B."/>
            <person name="Wiebenga A."/>
            <person name="De vries R.P."/>
            <person name="Grigoriev I.V."/>
            <person name="Mortensen U.H."/>
            <person name="Andersen M.R."/>
            <person name="Baker S.E."/>
        </authorList>
    </citation>
    <scope>NUCLEOTIDE SEQUENCE [LARGE SCALE GENOMIC DNA]</scope>
    <source>
        <strain evidence="1 2">CBS 139.54b</strain>
    </source>
</reference>
<dbReference type="EMBL" id="KZ852032">
    <property type="protein sequence ID" value="RDH39738.1"/>
    <property type="molecule type" value="Genomic_DNA"/>
</dbReference>
<sequence>MRYRNIKVHPKAKYAGTLYSSSLMTDIRPAQIVKRREGKKMKNEKPTAVYIHHAVMVDQIKWRVINISQSREPPLPNPNRVSEANSQNRLLARDHQESQAPRPLIFFYFASPLTHANRINSLSNALQPIQLDVSRRANQGDNAGDNVSSLANSHRMRCGEKIKCSDGRRTKDER</sequence>
<evidence type="ECO:0000313" key="2">
    <source>
        <dbReference type="Proteomes" id="UP000253729"/>
    </source>
</evidence>
<name>A0A3F3QKG0_9EURO</name>
<proteinExistence type="predicted"/>
<dbReference type="RefSeq" id="XP_026632760.1">
    <property type="nucleotide sequence ID" value="XM_026776617.1"/>
</dbReference>
<gene>
    <name evidence="1" type="ORF">BDQ94DRAFT_8164</name>
</gene>
<dbReference type="GeneID" id="38144973"/>
<dbReference type="AlphaFoldDB" id="A0A3F3QKG0"/>
<dbReference type="Proteomes" id="UP000253729">
    <property type="component" value="Unassembled WGS sequence"/>
</dbReference>
<organism evidence="1 2">
    <name type="scientific">Aspergillus welwitschiae</name>
    <dbReference type="NCBI Taxonomy" id="1341132"/>
    <lineage>
        <taxon>Eukaryota</taxon>
        <taxon>Fungi</taxon>
        <taxon>Dikarya</taxon>
        <taxon>Ascomycota</taxon>
        <taxon>Pezizomycotina</taxon>
        <taxon>Eurotiomycetes</taxon>
        <taxon>Eurotiomycetidae</taxon>
        <taxon>Eurotiales</taxon>
        <taxon>Aspergillaceae</taxon>
        <taxon>Aspergillus</taxon>
        <taxon>Aspergillus subgen. Circumdati</taxon>
    </lineage>
</organism>